<dbReference type="InterPro" id="IPR000743">
    <property type="entry name" value="Glyco_hydro_28"/>
</dbReference>
<evidence type="ECO:0000256" key="4">
    <source>
        <dbReference type="ARBA" id="ARBA00022525"/>
    </source>
</evidence>
<evidence type="ECO:0000256" key="2">
    <source>
        <dbReference type="ARBA" id="ARBA00008834"/>
    </source>
</evidence>
<evidence type="ECO:0000313" key="10">
    <source>
        <dbReference type="Proteomes" id="UP001214530"/>
    </source>
</evidence>
<keyword evidence="3" id="KW-0134">Cell wall</keyword>
<comment type="similarity">
    <text evidence="2 7">Belongs to the glycosyl hydrolase 28 family.</text>
</comment>
<evidence type="ECO:0000256" key="1">
    <source>
        <dbReference type="ARBA" id="ARBA00004191"/>
    </source>
</evidence>
<accession>A0AAJ6B6X2</accession>
<dbReference type="SUPFAM" id="SSF51126">
    <property type="entry name" value="Pectin lyase-like"/>
    <property type="match status" value="1"/>
</dbReference>
<evidence type="ECO:0000256" key="3">
    <source>
        <dbReference type="ARBA" id="ARBA00022512"/>
    </source>
</evidence>
<proteinExistence type="inferred from homology"/>
<dbReference type="InterPro" id="IPR006626">
    <property type="entry name" value="PbH1"/>
</dbReference>
<keyword evidence="4" id="KW-0964">Secreted</keyword>
<protein>
    <submittedName>
        <fullName evidence="9">Glycosyl hydrolase family 28 protein</fullName>
    </submittedName>
</protein>
<dbReference type="SMART" id="SM00710">
    <property type="entry name" value="PbH1"/>
    <property type="match status" value="6"/>
</dbReference>
<organism evidence="9 10">
    <name type="scientific">Candidatus Pedobacter colombiensis</name>
    <dbReference type="NCBI Taxonomy" id="3121371"/>
    <lineage>
        <taxon>Bacteria</taxon>
        <taxon>Pseudomonadati</taxon>
        <taxon>Bacteroidota</taxon>
        <taxon>Sphingobacteriia</taxon>
        <taxon>Sphingobacteriales</taxon>
        <taxon>Sphingobacteriaceae</taxon>
        <taxon>Pedobacter</taxon>
    </lineage>
</organism>
<dbReference type="PROSITE" id="PS00502">
    <property type="entry name" value="POLYGALACTURONASE"/>
    <property type="match status" value="1"/>
</dbReference>
<dbReference type="PROSITE" id="PS51257">
    <property type="entry name" value="PROKAR_LIPOPROTEIN"/>
    <property type="match status" value="1"/>
</dbReference>
<evidence type="ECO:0000256" key="7">
    <source>
        <dbReference type="RuleBase" id="RU361169"/>
    </source>
</evidence>
<dbReference type="InterPro" id="IPR012334">
    <property type="entry name" value="Pectin_lyas_fold"/>
</dbReference>
<evidence type="ECO:0000256" key="5">
    <source>
        <dbReference type="ARBA" id="ARBA00022801"/>
    </source>
</evidence>
<dbReference type="Proteomes" id="UP001214530">
    <property type="component" value="Chromosome"/>
</dbReference>
<comment type="subcellular location">
    <subcellularLocation>
        <location evidence="1">Secreted</location>
        <location evidence="1">Cell wall</location>
    </subcellularLocation>
</comment>
<dbReference type="GO" id="GO:0004650">
    <property type="term" value="F:polygalacturonase activity"/>
    <property type="evidence" value="ECO:0007669"/>
    <property type="project" value="InterPro"/>
</dbReference>
<evidence type="ECO:0000256" key="8">
    <source>
        <dbReference type="SAM" id="SignalP"/>
    </source>
</evidence>
<evidence type="ECO:0000313" key="9">
    <source>
        <dbReference type="EMBL" id="WEK20477.1"/>
    </source>
</evidence>
<keyword evidence="6 7" id="KW-0326">Glycosidase</keyword>
<dbReference type="Pfam" id="PF00295">
    <property type="entry name" value="Glyco_hydro_28"/>
    <property type="match status" value="1"/>
</dbReference>
<keyword evidence="8" id="KW-0732">Signal</keyword>
<dbReference type="PANTHER" id="PTHR31375">
    <property type="match status" value="1"/>
</dbReference>
<feature type="signal peptide" evidence="8">
    <location>
        <begin position="1"/>
        <end position="22"/>
    </location>
</feature>
<gene>
    <name evidence="9" type="ORF">P0Y49_04910</name>
</gene>
<dbReference type="EMBL" id="CP119313">
    <property type="protein sequence ID" value="WEK20477.1"/>
    <property type="molecule type" value="Genomic_DNA"/>
</dbReference>
<reference evidence="9" key="1">
    <citation type="submission" date="2023-03" db="EMBL/GenBank/DDBJ databases">
        <title>Andean soil-derived lignocellulolytic bacterial consortium as a source of novel taxa and putative plastic-active enzymes.</title>
        <authorList>
            <person name="Diaz-Garcia L."/>
            <person name="Chuvochina M."/>
            <person name="Feuerriegel G."/>
            <person name="Bunk B."/>
            <person name="Sproer C."/>
            <person name="Streit W.R."/>
            <person name="Rodriguez L.M."/>
            <person name="Overmann J."/>
            <person name="Jimenez D.J."/>
        </authorList>
    </citation>
    <scope>NUCLEOTIDE SEQUENCE</scope>
    <source>
        <strain evidence="9">MAG 3858</strain>
    </source>
</reference>
<dbReference type="Gene3D" id="2.160.20.10">
    <property type="entry name" value="Single-stranded right-handed beta-helix, Pectin lyase-like"/>
    <property type="match status" value="1"/>
</dbReference>
<sequence>MKKTILTLAIACLFVASCSKNGASSTVEMPTPATVEIPKSAEIASVTIPIIPSITFDITSYGASTSSPNNTTSILSAISAASSAGGGTVVVPSGTFLCGPIKLKNNVGLQLSSGAVLKALAYSDYPGSGSTADVASFIDFTGLTNVKISGSGTLEGQGAAWWSAYNTSKAAGAAIARPAMIGFTSATTVEISGITIQNAPNSHIGVGKKNNSVTISGVTINSPSTSPNTDGIDTWSPNINITNCNISCGDDNIAMNNNSTYVTISGCTFGAGHGLSIGSYAADIDHITVDNCTFNGTSNGVHIKSNRTRSGTVQYLTYSNLTMTNVPNPINLCEYYPDNTIPSSASGDTAQPVTSTTPVWKHITFKNITATGATKAGILWAVPEKPMGDLIFDNVKITASTGLTANYINGASFINGSKITVSSGNAFTSTYGSSNITGINLTTGAAQ</sequence>
<evidence type="ECO:0000256" key="6">
    <source>
        <dbReference type="ARBA" id="ARBA00023295"/>
    </source>
</evidence>
<dbReference type="GO" id="GO:0005975">
    <property type="term" value="P:carbohydrate metabolic process"/>
    <property type="evidence" value="ECO:0007669"/>
    <property type="project" value="InterPro"/>
</dbReference>
<name>A0AAJ6B6X2_9SPHI</name>
<keyword evidence="5 7" id="KW-0378">Hydrolase</keyword>
<dbReference type="AlphaFoldDB" id="A0AAJ6B6X2"/>
<feature type="chain" id="PRO_5042477734" evidence="8">
    <location>
        <begin position="23"/>
        <end position="447"/>
    </location>
</feature>
<dbReference type="InterPro" id="IPR011050">
    <property type="entry name" value="Pectin_lyase_fold/virulence"/>
</dbReference>